<dbReference type="NCBIfam" id="TIGR04183">
    <property type="entry name" value="Por_Secre_tail"/>
    <property type="match status" value="1"/>
</dbReference>
<keyword evidence="4" id="KW-1185">Reference proteome</keyword>
<reference evidence="3 4" key="1">
    <citation type="submission" date="2021-08" db="EMBL/GenBank/DDBJ databases">
        <title>The genome sequence of Chitinophaga sp. B61.</title>
        <authorList>
            <person name="Zhang X."/>
        </authorList>
    </citation>
    <scope>NUCLEOTIDE SEQUENCE [LARGE SCALE GENOMIC DNA]</scope>
    <source>
        <strain evidence="3 4">B61</strain>
    </source>
</reference>
<dbReference type="EMBL" id="JAICCF010000004">
    <property type="protein sequence ID" value="MBW8686838.1"/>
    <property type="molecule type" value="Genomic_DNA"/>
</dbReference>
<evidence type="ECO:0000313" key="4">
    <source>
        <dbReference type="Proteomes" id="UP000812961"/>
    </source>
</evidence>
<dbReference type="Proteomes" id="UP000812961">
    <property type="component" value="Unassembled WGS sequence"/>
</dbReference>
<name>A0ABS7GGM2_9BACT</name>
<gene>
    <name evidence="3" type="ORF">K1Y79_21060</name>
</gene>
<proteinExistence type="predicted"/>
<feature type="domain" description="Secretion system C-terminal sorting" evidence="2">
    <location>
        <begin position="103"/>
        <end position="183"/>
    </location>
</feature>
<feature type="chain" id="PRO_5047291692" evidence="1">
    <location>
        <begin position="26"/>
        <end position="187"/>
    </location>
</feature>
<keyword evidence="1" id="KW-0732">Signal</keyword>
<dbReference type="Pfam" id="PF18962">
    <property type="entry name" value="Por_Secre_tail"/>
    <property type="match status" value="1"/>
</dbReference>
<feature type="signal peptide" evidence="1">
    <location>
        <begin position="1"/>
        <end position="25"/>
    </location>
</feature>
<dbReference type="InterPro" id="IPR026444">
    <property type="entry name" value="Secre_tail"/>
</dbReference>
<evidence type="ECO:0000256" key="1">
    <source>
        <dbReference type="SAM" id="SignalP"/>
    </source>
</evidence>
<evidence type="ECO:0000313" key="3">
    <source>
        <dbReference type="EMBL" id="MBW8686838.1"/>
    </source>
</evidence>
<dbReference type="RefSeq" id="WP_220252169.1">
    <property type="nucleotide sequence ID" value="NZ_JAICCF010000004.1"/>
</dbReference>
<accession>A0ABS7GGM2</accession>
<organism evidence="3 4">
    <name type="scientific">Chitinophaga rhizophila</name>
    <dbReference type="NCBI Taxonomy" id="2866212"/>
    <lineage>
        <taxon>Bacteria</taxon>
        <taxon>Pseudomonadati</taxon>
        <taxon>Bacteroidota</taxon>
        <taxon>Chitinophagia</taxon>
        <taxon>Chitinophagales</taxon>
        <taxon>Chitinophagaceae</taxon>
        <taxon>Chitinophaga</taxon>
    </lineage>
</organism>
<protein>
    <submittedName>
        <fullName evidence="3">T9SS type A sorting domain-containing protein</fullName>
    </submittedName>
</protein>
<comment type="caution">
    <text evidence="3">The sequence shown here is derived from an EMBL/GenBank/DDBJ whole genome shotgun (WGS) entry which is preliminary data.</text>
</comment>
<evidence type="ECO:0000259" key="2">
    <source>
        <dbReference type="Pfam" id="PF18962"/>
    </source>
</evidence>
<sequence length="187" mass="20714">MKLISKLLTVNAVGASFLFTGMAHAQRSLDFTIERQVVASAGGGVTQTIADVGGKENLYEIDCTIGDIAVKTWTYPDYIILSQGFQQGPLVLDGRTNSDDMIVFPNPTDEQITIRYTLDSNVTRVDVRVLNLSGRMVFSESNTPRSALSMSYVYTLNVSDYVPGIYFVTIIFDTGIKVTRKFIKFDK</sequence>